<dbReference type="CDD" id="cd00146">
    <property type="entry name" value="PKD"/>
    <property type="match status" value="1"/>
</dbReference>
<keyword evidence="2" id="KW-0106">Calcium</keyword>
<feature type="region of interest" description="Disordered" evidence="3">
    <location>
        <begin position="640"/>
        <end position="669"/>
    </location>
</feature>
<feature type="region of interest" description="Disordered" evidence="3">
    <location>
        <begin position="1361"/>
        <end position="1383"/>
    </location>
</feature>
<dbReference type="EMBL" id="CP072748">
    <property type="protein sequence ID" value="QTX10200.1"/>
    <property type="molecule type" value="Genomic_DNA"/>
</dbReference>
<dbReference type="Pfam" id="PF04151">
    <property type="entry name" value="PPC"/>
    <property type="match status" value="1"/>
</dbReference>
<reference evidence="6" key="2">
    <citation type="submission" date="2021-04" db="EMBL/GenBank/DDBJ databases">
        <title>Complete Genome and methylome analysis of Thiothrix fructosivorans ATCC 49748.</title>
        <authorList>
            <person name="Fomenkov A."/>
            <person name="Sun L."/>
            <person name="Vincze T."/>
            <person name="Grabovich M.Y."/>
            <person name="Roberts R.J."/>
        </authorList>
    </citation>
    <scope>NUCLEOTIDE SEQUENCE</scope>
    <source>
        <strain evidence="6">ATCC 49748</strain>
    </source>
</reference>
<dbReference type="InterPro" id="IPR013783">
    <property type="entry name" value="Ig-like_fold"/>
</dbReference>
<dbReference type="PANTHER" id="PTHR10199">
    <property type="entry name" value="THROMBOSPONDIN"/>
    <property type="match status" value="1"/>
</dbReference>
<feature type="compositionally biased region" description="Pro residues" evidence="3">
    <location>
        <begin position="1369"/>
        <end position="1383"/>
    </location>
</feature>
<dbReference type="InterPro" id="IPR022409">
    <property type="entry name" value="PKD/Chitinase_dom"/>
</dbReference>
<keyword evidence="7" id="KW-1185">Reference proteome</keyword>
<organism evidence="6">
    <name type="scientific">Thiothrix fructosivorans</name>
    <dbReference type="NCBI Taxonomy" id="111770"/>
    <lineage>
        <taxon>Bacteria</taxon>
        <taxon>Pseudomonadati</taxon>
        <taxon>Pseudomonadota</taxon>
        <taxon>Gammaproteobacteria</taxon>
        <taxon>Thiotrichales</taxon>
        <taxon>Thiotrichaceae</taxon>
        <taxon>Thiothrix</taxon>
    </lineage>
</organism>
<feature type="compositionally biased region" description="Basic and acidic residues" evidence="3">
    <location>
        <begin position="1075"/>
        <end position="1088"/>
    </location>
</feature>
<keyword evidence="1" id="KW-0732">Signal</keyword>
<feature type="compositionally biased region" description="Basic and acidic residues" evidence="3">
    <location>
        <begin position="1197"/>
        <end position="1220"/>
    </location>
</feature>
<dbReference type="SUPFAM" id="SSF110296">
    <property type="entry name" value="Oligoxyloglucan reducing end-specific cellobiohydrolase"/>
    <property type="match status" value="2"/>
</dbReference>
<feature type="compositionally biased region" description="Basic and acidic residues" evidence="3">
    <location>
        <begin position="1230"/>
        <end position="1243"/>
    </location>
</feature>
<dbReference type="Gene3D" id="4.10.1080.10">
    <property type="entry name" value="TSP type-3 repeat"/>
    <property type="match status" value="2"/>
</dbReference>
<reference evidence="5 7" key="1">
    <citation type="submission" date="2021-03" db="EMBL/GenBank/DDBJ databases">
        <title>Draft genome and methylome analysis of Thiotrix fructosivoruns ATCC 49748.</title>
        <authorList>
            <person name="Fomenkov A."/>
            <person name="Grabovich M.Y."/>
            <person name="Roberts R.J."/>
        </authorList>
    </citation>
    <scope>NUCLEOTIDE SEQUENCE [LARGE SCALE GENOMIC DNA]</scope>
    <source>
        <strain evidence="5 7">ATCC 49748</strain>
    </source>
</reference>
<feature type="region of interest" description="Disordered" evidence="3">
    <location>
        <begin position="1011"/>
        <end position="1088"/>
    </location>
</feature>
<dbReference type="SMART" id="SM00089">
    <property type="entry name" value="PKD"/>
    <property type="match status" value="2"/>
</dbReference>
<feature type="region of interest" description="Disordered" evidence="3">
    <location>
        <begin position="1184"/>
        <end position="1280"/>
    </location>
</feature>
<evidence type="ECO:0000313" key="5">
    <source>
        <dbReference type="EMBL" id="MBO0613830.1"/>
    </source>
</evidence>
<dbReference type="SUPFAM" id="SSF49299">
    <property type="entry name" value="PKD domain"/>
    <property type="match status" value="1"/>
</dbReference>
<dbReference type="NCBIfam" id="NF012211">
    <property type="entry name" value="tand_rpt_95"/>
    <property type="match status" value="2"/>
</dbReference>
<dbReference type="InterPro" id="IPR011635">
    <property type="entry name" value="CARDB"/>
</dbReference>
<dbReference type="Pfam" id="PF22352">
    <property type="entry name" value="K319L-like_PKD"/>
    <property type="match status" value="2"/>
</dbReference>
<dbReference type="SUPFAM" id="SSF103647">
    <property type="entry name" value="TSP type-3 repeat"/>
    <property type="match status" value="3"/>
</dbReference>
<dbReference type="GO" id="GO:0007155">
    <property type="term" value="P:cell adhesion"/>
    <property type="evidence" value="ECO:0007669"/>
    <property type="project" value="InterPro"/>
</dbReference>
<dbReference type="Proteomes" id="UP000664466">
    <property type="component" value="Unassembled WGS sequence"/>
</dbReference>
<feature type="region of interest" description="Disordered" evidence="3">
    <location>
        <begin position="584"/>
        <end position="626"/>
    </location>
</feature>
<proteinExistence type="predicted"/>
<evidence type="ECO:0000313" key="6">
    <source>
        <dbReference type="EMBL" id="QTX10200.1"/>
    </source>
</evidence>
<evidence type="ECO:0000313" key="7">
    <source>
        <dbReference type="Proteomes" id="UP000664466"/>
    </source>
</evidence>
<dbReference type="Gene3D" id="2.60.40.3010">
    <property type="match status" value="2"/>
</dbReference>
<accession>A0A8B0SIB7</accession>
<dbReference type="SUPFAM" id="SSF89260">
    <property type="entry name" value="Collagen-binding domain"/>
    <property type="match status" value="1"/>
</dbReference>
<feature type="domain" description="PKD/Chitinase" evidence="4">
    <location>
        <begin position="1530"/>
        <end position="1620"/>
    </location>
</feature>
<dbReference type="GO" id="GO:0005509">
    <property type="term" value="F:calcium ion binding"/>
    <property type="evidence" value="ECO:0007669"/>
    <property type="project" value="InterPro"/>
</dbReference>
<evidence type="ECO:0000256" key="3">
    <source>
        <dbReference type="SAM" id="MobiDB-lite"/>
    </source>
</evidence>
<dbReference type="InterPro" id="IPR007280">
    <property type="entry name" value="Peptidase_C_arc/bac"/>
</dbReference>
<dbReference type="Gene3D" id="2.60.40.10">
    <property type="entry name" value="Immunoglobulins"/>
    <property type="match status" value="3"/>
</dbReference>
<dbReference type="InterPro" id="IPR035986">
    <property type="entry name" value="PKD_dom_sf"/>
</dbReference>
<dbReference type="Gene3D" id="2.60.120.380">
    <property type="match status" value="1"/>
</dbReference>
<dbReference type="Pfam" id="PF07705">
    <property type="entry name" value="CARDB"/>
    <property type="match status" value="2"/>
</dbReference>
<feature type="compositionally biased region" description="Basic and acidic residues" evidence="3">
    <location>
        <begin position="655"/>
        <end position="668"/>
    </location>
</feature>
<dbReference type="InterPro" id="IPR028974">
    <property type="entry name" value="TSP_type-3_rpt"/>
</dbReference>
<evidence type="ECO:0000256" key="2">
    <source>
        <dbReference type="ARBA" id="ARBA00022837"/>
    </source>
</evidence>
<dbReference type="Pfam" id="PF02412">
    <property type="entry name" value="TSP_3"/>
    <property type="match status" value="2"/>
</dbReference>
<feature type="compositionally biased region" description="Basic and acidic residues" evidence="3">
    <location>
        <begin position="1050"/>
        <end position="1063"/>
    </location>
</feature>
<dbReference type="Gene3D" id="2.60.40.2810">
    <property type="match status" value="1"/>
</dbReference>
<sequence>MKISLLILLMLLFPPILKADSLNDLFGKGEQSEDFDIFIEIASATAKINSKLITHTIILKNNGATPRAININCYLYKNRTNTNPINSYYESINVGAYENFVFERSINASNEGLHTLSCIADEENSFLEKDRTNNYSSLVETIVYSTTSDFDADQISDYWEIEHGLNPEDKTDAMLDSDGDGVSNKIEFNWGTLPNNKDSYISPQILYSKIHTISDNYFIVDIASTIIGSNFDEMNKRFSVSFGFSKDKLDRKSDIIYDSFFDNKDVYHVLIKVLVNESQLYLYRPSFIFDKNITIEGEIKKYFHQSTCSYSEWGVGHAFDAQINKLWFNEEIRIAISNDSIYTSIDGVSWELSYKKNNALFIDIFWDGAQFLVLNNIDKNIYASVDGKVWQVYDTNLSFNPIAISWNGKEYIVVGNNGGIAYSRNSQDWVDVDSKTNNHLTDVTWYGDEKIFLVSGGNGTVLKSQDGKEWTPVLFLNSNAILQLESNGKSIVATDHVFGIYFYQNGKWNDTGSRASGYRIAWDNYHYVIPGTQYTLISDDGQLWRRVTAIQSDPYGVHFDGEYMYVAGRSGILYQNRCDVAANDRDGDGVPNDQDSFPDDKNESKDNDKDGFGDNADTDDDNDGMLDTWEQQYSFDQLNSADAGTDADNDGFTNKQEHDANAHPRDAKSYPVKAKVSTVIPETANVGEKITVIVTGTDLPDTLDMQLADCAGIQKLAGATATEVKFTCTFSSAGTKSGTIKDKAGSNYTLKTFSLNVSEVLPDLRPVNLQIPASVKAGASINVSVDIENIGGTATPASSLGVWLSEDDVLSGNEALPPVPIPAVLTSTSANVSFDVYIPEHITSNYRLFVKADAAQVVTESNEDNNQITANLVMEESCIAYNEPDSQFTAIPIGLNTSIQRSICPAGDVDWLTFTLPSPSSLRLETSGASGHDTFMTLYDWKFDSNTAKSDDDSGEGYYSKLLFDCTAPLPAGKYIVKINQYADNARIPDYSLHLQDVKACVTDSDGDGFLDDNDAFPNDPKEWLDTDGDGSGNNADSDDDNDGMPDTWEEQHGFDSLNKTDADQDADNDGFTNKQEHDAGTDPKDAKSYPITAKVYSVEPLVADVNENTVFTVKGIKLPNTLAFWIGYCEGLTKLPNATETQVQFSCTPSRAEKLQGLVKDKSGGSLLMEFFVEASVLDKDQDGIKDTLDNCPEIKNTDQKDLDRDKIGDVCDTDRDGDSVSNDQDAFPDDKAESKDNDKDGIGNNADPDDDNDGMPDTWEEQHGLDPLNSTDATQDADKDSFTNKQEYDAGTDPKNAKSYPVTATISSVTPNTAIVGKRLELVITGKNLTGSIDVTLSGCDDMQIRTDGVYPQLSPKSALKNAVAPPTAPPPPPGTLPPLPGVGDLVNQFTASCMPTAAGLKTGVIRDKAGSDYILKQFEVTVANVDTTPEPFPFTHQTGVALSALISSNEITVSGINTATAISVTGGKYSINGGAYVSTAGTVSNGDKVKVQHTSSASYATKTETVVTIGGIAETFISTTKVNNAPTANAGIDQTVDSGANVTLTGSGADVDGDAIAHNWVQTAGTPTVSLMGAATSSPSFTAPQVSQDTKFTFTLTVSDGKGGTMSDTVDVTVKAAVDTKPDLFTFTDQIGVAFSSIMTSNEITVSGINTATAIAVTGGKYSINGGAYVSTAGTVSNGDKVKVQHMSSASYATKTETVVTIGGIAETFISTTKVNTPPTAQGSDETLNEDTPKTITLIATDSEDDKLTYTIVTQPKNGQAPLIGNTVTYKPNTNFNGKDSFTFKANDGNTDSAVATVNLQINAVNDAPTANAGIDQTVDSGANVTLTGSGADVDGDAIAHNWVQTAGTPTVSLIGATTSSPSFTAPQVSQDTKFTFTLTVSDGKGGTMSDSVDVTVKAAVDTKPDLFTFTDQIGVAFSSIMTSNEITVSGINTVTAIAVTGGKYSINGGGYVSTAGTVSNGDKVKVQHTSSASYATKTETVVTIGGIAETFISTTKVNTPPTAKDQVLSVTDGKALAFTLEGSDTDGDTLTYKITQSATNGTLLGSGNQFTYTPQAKWSGTEVITFTVSDGNAVSAPATIRITVTAVDTTPDAIVFTPKTDVDLSSLMESNAVKISGINTNVPISITGGEYSIDGAAYTSASATVSTGATLKVRHTSAASHASKTETVLTVGDVSATFTSLTRAEQTKADLVVSVTNQPNVTPDEFTSHLIRITNQGNATAEDVIVKVMSPADANGDGKLLTEFVARNASQGTLDCPLSHTDSNSKDCLVSPPTKLDTFMVGTIPAGQTATVEVINRYSGYTAGNMLNVSANATTSTAETVTTNNTSAQAFTLQAKRLVQGCDYRNMANVSPYPQTESRIANHFHALTFASKDTNPITLFGYSDTGEQAILNGDGFQWSGILQNGTYPSNIWAVAKADTGTHHVGVSLLGGLFWSDDRITWTPVTAFQGNALNDIAYAKGRYVAVGAQGTILTSVDGINWQQATSGTTAKLAYVDTGNNEFVVGGQGIILSSTDGLVWTTRATNTGQDASALEHGAVWNGSQYLLFDSAGNSHLMAANLSSLTTTAAIKPTVDGVTEVATARTWSAIYWQDNQYIALTTQGLLTSSDGRAWTTQQAIAYPYTYQRLADKAVIAGAHGSIWAAACAPVSVTPPPTLNYFVEQKDVSPATLLESNTLTVSGLAGATTLTITGGEYRKNGAAYTKAKGTVQNGDTLQVRHTTSSKSTTAVTTTLKLGKVAIAFKSTTQVIDSVPDAFSFNSQTDVPSLTWMESNVVTVSGVNAPIAISISGGEYRINNGSYTKAKGTVRNGDTLQVRHASSTKSKTTITTTLKLGTQSFTFKSTTLVIDSVPDALSFNALTDVARNAWQESASVTVSGINAPLAISISGGEYSINKGTYTKAKGMVKAGDTLQVRHLSAKSAKKSVTTTLTLGKSKVVFKSTTQ</sequence>
<gene>
    <name evidence="6" type="ORF">J1836_016655</name>
    <name evidence="5" type="ORF">J1836_13030</name>
</gene>
<dbReference type="PANTHER" id="PTHR10199:SF100">
    <property type="entry name" value="THROMBOSPONDIN, ISOFORM A"/>
    <property type="match status" value="1"/>
</dbReference>
<evidence type="ECO:0000256" key="1">
    <source>
        <dbReference type="ARBA" id="ARBA00022729"/>
    </source>
</evidence>
<feature type="domain" description="PKD/Chitinase" evidence="4">
    <location>
        <begin position="1813"/>
        <end position="1903"/>
    </location>
</feature>
<protein>
    <submittedName>
        <fullName evidence="6">Tandem-95 repeat protein</fullName>
    </submittedName>
</protein>
<dbReference type="Pfam" id="PF17963">
    <property type="entry name" value="Big_9"/>
    <property type="match status" value="2"/>
</dbReference>
<feature type="compositionally biased region" description="Basic and acidic residues" evidence="3">
    <location>
        <begin position="598"/>
        <end position="612"/>
    </location>
</feature>
<dbReference type="EMBL" id="JAFMPM010000007">
    <property type="protein sequence ID" value="MBO0613830.1"/>
    <property type="molecule type" value="Genomic_DNA"/>
</dbReference>
<evidence type="ECO:0000259" key="4">
    <source>
        <dbReference type="SMART" id="SM00089"/>
    </source>
</evidence>
<name>A0A8B0SIB7_9GAMM</name>
<dbReference type="InterPro" id="IPR003367">
    <property type="entry name" value="Thrombospondin_3-like_rpt"/>
</dbReference>
<dbReference type="Gene3D" id="2.60.40.3440">
    <property type="match status" value="1"/>
</dbReference>